<sequence>MDQVSPQSAKQAYSYFYQQAMSFNITILPSPDKIASAVGTVGYTVYQNCPANLQVYFSKFASLPLQTNVLPVFLVLVILYILFSLIMATLRGVFRLVYNFVRFTLILCLIITLITIAQQYQAQDSSLLQFVFDGVVQLRDQYVKNPPSSM</sequence>
<comment type="caution">
    <text evidence="2">The sequence shown here is derived from an EMBL/GenBank/DDBJ whole genome shotgun (WGS) entry which is preliminary data.</text>
</comment>
<reference evidence="2 3" key="1">
    <citation type="submission" date="2016-07" db="EMBL/GenBank/DDBJ databases">
        <title>Pervasive Adenine N6-methylation of Active Genes in Fungi.</title>
        <authorList>
            <consortium name="DOE Joint Genome Institute"/>
            <person name="Mondo S.J."/>
            <person name="Dannebaum R.O."/>
            <person name="Kuo R.C."/>
            <person name="Labutti K."/>
            <person name="Haridas S."/>
            <person name="Kuo A."/>
            <person name="Salamov A."/>
            <person name="Ahrendt S.R."/>
            <person name="Lipzen A."/>
            <person name="Sullivan W."/>
            <person name="Andreopoulos W.B."/>
            <person name="Clum A."/>
            <person name="Lindquist E."/>
            <person name="Daum C."/>
            <person name="Ramamoorthy G.K."/>
            <person name="Gryganskyi A."/>
            <person name="Culley D."/>
            <person name="Magnuson J.K."/>
            <person name="James T.Y."/>
            <person name="O'Malley M.A."/>
            <person name="Stajich J.E."/>
            <person name="Spatafora J.W."/>
            <person name="Visel A."/>
            <person name="Grigoriev I.V."/>
        </authorList>
    </citation>
    <scope>NUCLEOTIDE SEQUENCE [LARGE SCALE GENOMIC DNA]</scope>
    <source>
        <strain evidence="2 3">NRRL 1336</strain>
    </source>
</reference>
<keyword evidence="1" id="KW-0472">Membrane</keyword>
<accession>A0A1X2I8L1</accession>
<evidence type="ECO:0000256" key="1">
    <source>
        <dbReference type="SAM" id="Phobius"/>
    </source>
</evidence>
<keyword evidence="3" id="KW-1185">Reference proteome</keyword>
<name>A0A1X2I8L1_9FUNG</name>
<proteinExistence type="predicted"/>
<feature type="transmembrane region" description="Helical" evidence="1">
    <location>
        <begin position="69"/>
        <end position="90"/>
    </location>
</feature>
<protein>
    <submittedName>
        <fullName evidence="2">Uncharacterized protein</fullName>
    </submittedName>
</protein>
<keyword evidence="1" id="KW-1133">Transmembrane helix</keyword>
<keyword evidence="1" id="KW-0812">Transmembrane</keyword>
<dbReference type="OrthoDB" id="2282637at2759"/>
<feature type="transmembrane region" description="Helical" evidence="1">
    <location>
        <begin position="96"/>
        <end position="117"/>
    </location>
</feature>
<gene>
    <name evidence="2" type="ORF">BCR42DRAFT_420679</name>
</gene>
<dbReference type="EMBL" id="MCGE01000020">
    <property type="protein sequence ID" value="ORZ11804.1"/>
    <property type="molecule type" value="Genomic_DNA"/>
</dbReference>
<organism evidence="2 3">
    <name type="scientific">Absidia repens</name>
    <dbReference type="NCBI Taxonomy" id="90262"/>
    <lineage>
        <taxon>Eukaryota</taxon>
        <taxon>Fungi</taxon>
        <taxon>Fungi incertae sedis</taxon>
        <taxon>Mucoromycota</taxon>
        <taxon>Mucoromycotina</taxon>
        <taxon>Mucoromycetes</taxon>
        <taxon>Mucorales</taxon>
        <taxon>Cunninghamellaceae</taxon>
        <taxon>Absidia</taxon>
    </lineage>
</organism>
<dbReference type="AlphaFoldDB" id="A0A1X2I8L1"/>
<dbReference type="Proteomes" id="UP000193560">
    <property type="component" value="Unassembled WGS sequence"/>
</dbReference>
<evidence type="ECO:0000313" key="2">
    <source>
        <dbReference type="EMBL" id="ORZ11804.1"/>
    </source>
</evidence>
<evidence type="ECO:0000313" key="3">
    <source>
        <dbReference type="Proteomes" id="UP000193560"/>
    </source>
</evidence>